<keyword evidence="14" id="KW-0677">Repeat</keyword>
<dbReference type="Gene3D" id="1.10.288.10">
    <property type="entry name" value="Cobalamin-dependent Methionine Synthase, domain 2"/>
    <property type="match status" value="1"/>
</dbReference>
<dbReference type="InterPro" id="IPR033706">
    <property type="entry name" value="Met_synthase_B12-bd"/>
</dbReference>
<evidence type="ECO:0000256" key="5">
    <source>
        <dbReference type="ARBA" id="ARBA00010398"/>
    </source>
</evidence>
<keyword evidence="13 20" id="KW-0479">Metal-binding</keyword>
<dbReference type="PROSITE" id="PS51337">
    <property type="entry name" value="B12_BINDING_NTER"/>
    <property type="match status" value="1"/>
</dbReference>
<evidence type="ECO:0000259" key="27">
    <source>
        <dbReference type="PROSITE" id="PS51337"/>
    </source>
</evidence>
<dbReference type="SUPFAM" id="SSF51717">
    <property type="entry name" value="Dihydropteroate synthetase-like"/>
    <property type="match status" value="1"/>
</dbReference>
<evidence type="ECO:0000256" key="12">
    <source>
        <dbReference type="ARBA" id="ARBA00022691"/>
    </source>
</evidence>
<feature type="domain" description="Hcy-binding" evidence="23">
    <location>
        <begin position="3"/>
        <end position="321"/>
    </location>
</feature>
<dbReference type="InterPro" id="IPR047216">
    <property type="entry name" value="Endonuclease_DUF559_bact"/>
</dbReference>
<evidence type="ECO:0000256" key="14">
    <source>
        <dbReference type="ARBA" id="ARBA00022737"/>
    </source>
</evidence>
<dbReference type="Gene3D" id="3.20.20.330">
    <property type="entry name" value="Homocysteine-binding-like domain"/>
    <property type="match status" value="1"/>
</dbReference>
<dbReference type="PROSITE" id="PS50972">
    <property type="entry name" value="PTERIN_BINDING"/>
    <property type="match status" value="1"/>
</dbReference>
<dbReference type="InterPro" id="IPR011335">
    <property type="entry name" value="Restrct_endonuc-II-like"/>
</dbReference>
<dbReference type="Gene3D" id="3.10.196.10">
    <property type="entry name" value="Vitamin B12-dependent methionine synthase, activation domain"/>
    <property type="match status" value="1"/>
</dbReference>
<evidence type="ECO:0000256" key="15">
    <source>
        <dbReference type="ARBA" id="ARBA00022833"/>
    </source>
</evidence>
<reference evidence="28" key="1">
    <citation type="submission" date="2021-12" db="EMBL/GenBank/DDBJ databases">
        <authorList>
            <person name="Rodrigo-Torres L."/>
            <person name="Arahal R. D."/>
            <person name="Lucena T."/>
        </authorList>
    </citation>
    <scope>NUCLEOTIDE SEQUENCE</scope>
    <source>
        <strain evidence="28">CECT 8419</strain>
    </source>
</reference>
<dbReference type="SUPFAM" id="SSF52242">
    <property type="entry name" value="Cobalamin (vitamin B12)-binding domain"/>
    <property type="match status" value="1"/>
</dbReference>
<dbReference type="InterPro" id="IPR004223">
    <property type="entry name" value="VitB12-dep_Met_synth_activ_dom"/>
</dbReference>
<dbReference type="Proteomes" id="UP000837803">
    <property type="component" value="Unassembled WGS sequence"/>
</dbReference>
<evidence type="ECO:0000259" key="26">
    <source>
        <dbReference type="PROSITE" id="PS51332"/>
    </source>
</evidence>
<evidence type="ECO:0000256" key="9">
    <source>
        <dbReference type="ARBA" id="ARBA00022605"/>
    </source>
</evidence>
<dbReference type="Pfam" id="PF00809">
    <property type="entry name" value="Pterin_bind"/>
    <property type="match status" value="1"/>
</dbReference>
<dbReference type="InterPro" id="IPR036724">
    <property type="entry name" value="Cobalamin-bd_sf"/>
</dbReference>
<name>A0ABN8F8H3_9BACT</name>
<dbReference type="SUPFAM" id="SSF82282">
    <property type="entry name" value="Homocysteine S-methyltransferase"/>
    <property type="match status" value="1"/>
</dbReference>
<dbReference type="CDD" id="cd02069">
    <property type="entry name" value="methionine_synthase_B12_BD"/>
    <property type="match status" value="1"/>
</dbReference>
<dbReference type="SUPFAM" id="SSF52980">
    <property type="entry name" value="Restriction endonuclease-like"/>
    <property type="match status" value="1"/>
</dbReference>
<keyword evidence="11 21" id="KW-0808">Transferase</keyword>
<evidence type="ECO:0000256" key="3">
    <source>
        <dbReference type="ARBA" id="ARBA00001956"/>
    </source>
</evidence>
<keyword evidence="15 20" id="KW-0862">Zinc</keyword>
<keyword evidence="9" id="KW-0028">Amino-acid biosynthesis</keyword>
<dbReference type="InterPro" id="IPR036594">
    <property type="entry name" value="Meth_synthase_dom"/>
</dbReference>
<evidence type="ECO:0000256" key="2">
    <source>
        <dbReference type="ARBA" id="ARBA00001947"/>
    </source>
</evidence>
<dbReference type="InterPro" id="IPR036589">
    <property type="entry name" value="HCY_dom_sf"/>
</dbReference>
<evidence type="ECO:0000256" key="6">
    <source>
        <dbReference type="ARBA" id="ARBA00012032"/>
    </source>
</evidence>
<dbReference type="InterPro" id="IPR003759">
    <property type="entry name" value="Cbl-bd_cap"/>
</dbReference>
<keyword evidence="10" id="KW-0846">Cobalamin</keyword>
<dbReference type="CDD" id="cd01038">
    <property type="entry name" value="Endonuclease_DUF559"/>
    <property type="match status" value="1"/>
</dbReference>
<dbReference type="RefSeq" id="WP_238751382.1">
    <property type="nucleotide sequence ID" value="NZ_CAKLPZ010000003.1"/>
</dbReference>
<dbReference type="Gene3D" id="3.20.20.20">
    <property type="entry name" value="Dihydropteroate synthase-like"/>
    <property type="match status" value="1"/>
</dbReference>
<comment type="cofactor">
    <cofactor evidence="3">
        <name>methylcob(III)alamin</name>
        <dbReference type="ChEBI" id="CHEBI:28115"/>
    </cofactor>
</comment>
<comment type="function">
    <text evidence="18">Catalyzes the transfer of a methyl group from methyl-cobalamin to homocysteine, yielding enzyme-bound cob(I)alamin and methionine. Subsequently, remethylates the cofactor using methyltetrahydrofolate.</text>
</comment>
<keyword evidence="8 21" id="KW-0489">Methyltransferase</keyword>
<dbReference type="Pfam" id="PF02607">
    <property type="entry name" value="B12-binding_2"/>
    <property type="match status" value="1"/>
</dbReference>
<comment type="caution">
    <text evidence="28">The sequence shown here is derived from an EMBL/GenBank/DDBJ whole genome shotgun (WGS) entry which is preliminary data.</text>
</comment>
<dbReference type="CDD" id="cd00740">
    <property type="entry name" value="MeTr"/>
    <property type="match status" value="1"/>
</dbReference>
<dbReference type="InterPro" id="IPR003726">
    <property type="entry name" value="HCY_dom"/>
</dbReference>
<gene>
    <name evidence="28" type="ORF">LEM8419_02433</name>
</gene>
<evidence type="ECO:0000259" key="25">
    <source>
        <dbReference type="PROSITE" id="PS50974"/>
    </source>
</evidence>
<protein>
    <recommendedName>
        <fullName evidence="7 19">Methionine synthase</fullName>
        <ecNumber evidence="6 19">2.1.1.13</ecNumber>
    </recommendedName>
</protein>
<feature type="domain" description="B12-binding" evidence="26">
    <location>
        <begin position="929"/>
        <end position="1064"/>
    </location>
</feature>
<evidence type="ECO:0000256" key="18">
    <source>
        <dbReference type="ARBA" id="ARBA00025552"/>
    </source>
</evidence>
<evidence type="ECO:0000256" key="7">
    <source>
        <dbReference type="ARBA" id="ARBA00013998"/>
    </source>
</evidence>
<dbReference type="SMART" id="SM01018">
    <property type="entry name" value="B12-binding_2"/>
    <property type="match status" value="1"/>
</dbReference>
<keyword evidence="16" id="KW-0486">Methionine biosynthesis</keyword>
<feature type="region of interest" description="Disordered" evidence="22">
    <location>
        <begin position="901"/>
        <end position="929"/>
    </location>
</feature>
<evidence type="ECO:0000256" key="21">
    <source>
        <dbReference type="PROSITE-ProRule" id="PRU00346"/>
    </source>
</evidence>
<dbReference type="EC" id="2.1.1.13" evidence="6 19"/>
<dbReference type="Pfam" id="PF02574">
    <property type="entry name" value="S-methyl_trans"/>
    <property type="match status" value="1"/>
</dbReference>
<dbReference type="Gene3D" id="1.10.1240.10">
    <property type="entry name" value="Methionine synthase domain"/>
    <property type="match status" value="1"/>
</dbReference>
<dbReference type="PANTHER" id="PTHR45833">
    <property type="entry name" value="METHIONINE SYNTHASE"/>
    <property type="match status" value="1"/>
</dbReference>
<organism evidence="28 29">
    <name type="scientific">Neolewinella maritima</name>
    <dbReference type="NCBI Taxonomy" id="1383882"/>
    <lineage>
        <taxon>Bacteria</taxon>
        <taxon>Pseudomonadati</taxon>
        <taxon>Bacteroidota</taxon>
        <taxon>Saprospiria</taxon>
        <taxon>Saprospirales</taxon>
        <taxon>Lewinellaceae</taxon>
        <taxon>Neolewinella</taxon>
    </lineage>
</organism>
<feature type="compositionally biased region" description="Basic and acidic residues" evidence="22">
    <location>
        <begin position="915"/>
        <end position="925"/>
    </location>
</feature>
<sequence length="1420" mass="157154">MFRPQLADVFAQRILVLDGAMGSLIQGYGLTEADYRHGYFEDHPSDLKGNHDLLVLTRPDVIEEIHRAYLDAGADLIETNTFSGTVIAQEDYGTQGIVYELNKAAAKVARRAADAYSTPDKPRYVAGAIGPTNRTLSISPDVNDPGYRAITFEQLAAAYKTQVEGLTDGGADCILIETIFDTLNAKAALFALQEVRDERGIELPVIISGTITDASGRTLSGQTVEAFYISVAHARPLCIGLNCALGAKEMRTHLAALSRIAECYVHAYPNAGLPNEMGEYDQDADEMRAFIRDFADSGLVNMVGGCCGTTPAHIAAMADTTQHLRPRPLPRPSSNTRLSGLEPLEIREETNFVNVGERTNVTGSRKFARLIKTGDYPTALDVARDQVEGGAQVIDVNMDEGLLDSQEAMTTFLNLVMAEPDIAKLPVMIDSSKWDVIEAGLRCVQGKCVVNSISMKEGEAEFLRQARLVRRYGAAAVVMAFDEQGQADSIDRKVEICVRAYKLLTEQAGFDAQDIIFDPNIFAVATGIEEHNNYGVDFIEATRQIKQRCPGAKISGGVSNVSFSFRGNDLVREAMHSAFLYHAIGAGMDMGIVNAGLIEVYADIPDDLLQRVEDVILNRRDDATDRLMEFAEGLRNVGGRTVERDLRWRESTVQERLRHSLVRGITEYITEDTEEARQQYPRPLHVIEGPLMDGMNVVGDLFGAGKMFLPQVVKSARVMKQAVAYLQPFIEAEREARALNSSPPTPLQGRGELTRGDGRLTEDYWRVEPADFKTLLGYAKEMRKNPTEAERLLWSYLRAGGVAGAKFYRQKPLGSCIPDFVCLQKRVVVEIDGGYHNEPEIILQDAERDKMFADVGYQVLRFSNKQVIEDAAGVVDKITEVVAKARPRPVPFPKEHYYEATSKAAGSPLSPGEGPGEREEHQEKNSHHKGSILLATVKGDVHDIGKNIVGVVLSCNNYQIHDLGVMVPASKILDEAERLGVDIIGLSGLITPSLDEMVNVAAEMERRGLQTPLLIGGATTSKTHTAIRIEPAYSGPTVHVLDASRAVAVVSELLNSEEHVRQTYREGITTEYERVRVHRAGQQSNKKFLPIQQARQNGLKLDWDTYTPPVPTFLGNKVFNDYPLEELVDFIDWTPFFSSWGLAGKFPDILTDEVVGVQATELYQEARTMLRQLVDEKWLTARGVIGFYPAQAEIETDTVVVSPLPWRGAGGEGKKARQVIPLYQLRQQSKKAKGRPNQSLTDYIAPLEGDKQDYIGAFAVTTGIGIEEHVKRFEAAHDDYSAIMIKALADRLAEAFAEVLHLRTRQTYWGYEPEEQLAGEDLIAEKYRGIRPAPGYPACPEHTEKAKLWQLLDAEAATGITLTESYAMYPTASVSGWYYSHPEAAYFTVRGIQPDQERDYAERKGWDPVTADRWLAPIRG</sequence>
<evidence type="ECO:0000256" key="1">
    <source>
        <dbReference type="ARBA" id="ARBA00001700"/>
    </source>
</evidence>
<dbReference type="PROSITE" id="PS50974">
    <property type="entry name" value="ADOMET_ACTIVATION"/>
    <property type="match status" value="1"/>
</dbReference>
<evidence type="ECO:0000256" key="16">
    <source>
        <dbReference type="ARBA" id="ARBA00023167"/>
    </source>
</evidence>
<dbReference type="EMBL" id="CAKLPZ010000003">
    <property type="protein sequence ID" value="CAH1001530.1"/>
    <property type="molecule type" value="Genomic_DNA"/>
</dbReference>
<comment type="similarity">
    <text evidence="5">Belongs to the vitamin-B12 dependent methionine synthase family.</text>
</comment>
<feature type="binding site" evidence="20">
    <location>
        <position position="306"/>
    </location>
    <ligand>
        <name>Zn(2+)</name>
        <dbReference type="ChEBI" id="CHEBI:29105"/>
    </ligand>
</feature>
<dbReference type="Gene3D" id="3.40.50.280">
    <property type="entry name" value="Cobalamin-binding domain"/>
    <property type="match status" value="1"/>
</dbReference>
<dbReference type="InterPro" id="IPR006158">
    <property type="entry name" value="Cobalamin-bd"/>
</dbReference>
<dbReference type="PROSITE" id="PS50970">
    <property type="entry name" value="HCY"/>
    <property type="match status" value="1"/>
</dbReference>
<comment type="catalytic activity">
    <reaction evidence="1">
        <text>(6S)-5-methyl-5,6,7,8-tetrahydrofolate + L-homocysteine = (6S)-5,6,7,8-tetrahydrofolate + L-methionine</text>
        <dbReference type="Rhea" id="RHEA:11172"/>
        <dbReference type="ChEBI" id="CHEBI:18608"/>
        <dbReference type="ChEBI" id="CHEBI:57453"/>
        <dbReference type="ChEBI" id="CHEBI:57844"/>
        <dbReference type="ChEBI" id="CHEBI:58199"/>
        <dbReference type="EC" id="2.1.1.13"/>
    </reaction>
</comment>
<feature type="domain" description="AdoMet activation" evidence="25">
    <location>
        <begin position="1082"/>
        <end position="1420"/>
    </location>
</feature>
<comment type="cofactor">
    <cofactor evidence="2 20">
        <name>Zn(2+)</name>
        <dbReference type="ChEBI" id="CHEBI:29105"/>
    </cofactor>
</comment>
<dbReference type="InterPro" id="IPR007569">
    <property type="entry name" value="DUF559"/>
</dbReference>
<dbReference type="Gene3D" id="3.40.960.10">
    <property type="entry name" value="VSR Endonuclease"/>
    <property type="match status" value="1"/>
</dbReference>
<dbReference type="NCBIfam" id="TIGR02082">
    <property type="entry name" value="metH"/>
    <property type="match status" value="1"/>
</dbReference>
<feature type="domain" description="Pterin-binding" evidence="24">
    <location>
        <begin position="352"/>
        <end position="613"/>
    </location>
</feature>
<evidence type="ECO:0000256" key="20">
    <source>
        <dbReference type="PROSITE-ProRule" id="PRU00333"/>
    </source>
</evidence>
<feature type="binding site" evidence="20">
    <location>
        <position position="243"/>
    </location>
    <ligand>
        <name>Zn(2+)</name>
        <dbReference type="ChEBI" id="CHEBI:29105"/>
    </ligand>
</feature>
<keyword evidence="17" id="KW-0170">Cobalt</keyword>
<feature type="domain" description="B12-binding N-terminal" evidence="27">
    <location>
        <begin position="644"/>
        <end position="738"/>
    </location>
</feature>
<feature type="binding site" evidence="20">
    <location>
        <position position="307"/>
    </location>
    <ligand>
        <name>Zn(2+)</name>
        <dbReference type="ChEBI" id="CHEBI:29105"/>
    </ligand>
</feature>
<dbReference type="SUPFAM" id="SSF56507">
    <property type="entry name" value="Methionine synthase activation domain-like"/>
    <property type="match status" value="1"/>
</dbReference>
<evidence type="ECO:0000313" key="29">
    <source>
        <dbReference type="Proteomes" id="UP000837803"/>
    </source>
</evidence>
<dbReference type="PROSITE" id="PS51332">
    <property type="entry name" value="B12_BINDING"/>
    <property type="match status" value="1"/>
</dbReference>
<evidence type="ECO:0000256" key="22">
    <source>
        <dbReference type="SAM" id="MobiDB-lite"/>
    </source>
</evidence>
<dbReference type="InterPro" id="IPR037010">
    <property type="entry name" value="VitB12-dep_Met_synth_activ_sf"/>
</dbReference>
<evidence type="ECO:0000259" key="24">
    <source>
        <dbReference type="PROSITE" id="PS50972"/>
    </source>
</evidence>
<dbReference type="InterPro" id="IPR050554">
    <property type="entry name" value="Met_Synthase/Corrinoid"/>
</dbReference>
<dbReference type="InterPro" id="IPR000489">
    <property type="entry name" value="Pterin-binding_dom"/>
</dbReference>
<dbReference type="InterPro" id="IPR011822">
    <property type="entry name" value="MetH"/>
</dbReference>
<evidence type="ECO:0000256" key="19">
    <source>
        <dbReference type="NCBIfam" id="TIGR02082"/>
    </source>
</evidence>
<evidence type="ECO:0000256" key="13">
    <source>
        <dbReference type="ARBA" id="ARBA00022723"/>
    </source>
</evidence>
<keyword evidence="29" id="KW-1185">Reference proteome</keyword>
<evidence type="ECO:0000313" key="28">
    <source>
        <dbReference type="EMBL" id="CAH1001530.1"/>
    </source>
</evidence>
<comment type="pathway">
    <text evidence="4">Amino-acid biosynthesis; L-methionine biosynthesis via de novo pathway; L-methionine from L-homocysteine (MetH route): step 1/1.</text>
</comment>
<dbReference type="PIRSF" id="PIRSF000381">
    <property type="entry name" value="MetH"/>
    <property type="match status" value="1"/>
</dbReference>
<dbReference type="SUPFAM" id="SSF47644">
    <property type="entry name" value="Methionine synthase domain"/>
    <property type="match status" value="1"/>
</dbReference>
<evidence type="ECO:0000256" key="17">
    <source>
        <dbReference type="ARBA" id="ARBA00023285"/>
    </source>
</evidence>
<evidence type="ECO:0000256" key="10">
    <source>
        <dbReference type="ARBA" id="ARBA00022628"/>
    </source>
</evidence>
<evidence type="ECO:0000256" key="11">
    <source>
        <dbReference type="ARBA" id="ARBA00022679"/>
    </source>
</evidence>
<dbReference type="Pfam" id="PF02310">
    <property type="entry name" value="B12-binding"/>
    <property type="match status" value="1"/>
</dbReference>
<dbReference type="PANTHER" id="PTHR45833:SF1">
    <property type="entry name" value="METHIONINE SYNTHASE"/>
    <property type="match status" value="1"/>
</dbReference>
<dbReference type="Pfam" id="PF04480">
    <property type="entry name" value="DUF559"/>
    <property type="match status" value="1"/>
</dbReference>
<dbReference type="Pfam" id="PF02965">
    <property type="entry name" value="Met_synt_B12"/>
    <property type="match status" value="1"/>
</dbReference>
<evidence type="ECO:0000259" key="23">
    <source>
        <dbReference type="PROSITE" id="PS50970"/>
    </source>
</evidence>
<keyword evidence="12" id="KW-0949">S-adenosyl-L-methionine</keyword>
<dbReference type="InterPro" id="IPR011005">
    <property type="entry name" value="Dihydropteroate_synth-like_sf"/>
</dbReference>
<proteinExistence type="inferred from homology"/>
<evidence type="ECO:0000256" key="4">
    <source>
        <dbReference type="ARBA" id="ARBA00005178"/>
    </source>
</evidence>
<evidence type="ECO:0000256" key="8">
    <source>
        <dbReference type="ARBA" id="ARBA00022603"/>
    </source>
</evidence>
<accession>A0ABN8F8H3</accession>